<evidence type="ECO:0000313" key="1">
    <source>
        <dbReference type="EMBL" id="BAP68931.1"/>
    </source>
</evidence>
<organism evidence="1">
    <name type="scientific">Hyaloperonospora arabidopsidis (strain Emoy2)</name>
    <name type="common">Downy mildew agent</name>
    <name type="synonym">Peronospora arabidopsidis</name>
    <dbReference type="NCBI Taxonomy" id="559515"/>
    <lineage>
        <taxon>Eukaryota</taxon>
        <taxon>Sar</taxon>
        <taxon>Stramenopiles</taxon>
        <taxon>Oomycota</taxon>
        <taxon>Peronosporomycetes</taxon>
        <taxon>Peronosporales</taxon>
        <taxon>Peronosporaceae</taxon>
        <taxon>Hyaloperonospora</taxon>
    </lineage>
</organism>
<protein>
    <submittedName>
        <fullName evidence="1">RxLR effector candidate protein</fullName>
    </submittedName>
</protein>
<dbReference type="EMBL" id="AB922355">
    <property type="protein sequence ID" value="BAP68931.1"/>
    <property type="molecule type" value="mRNA"/>
</dbReference>
<feature type="non-terminal residue" evidence="1">
    <location>
        <position position="117"/>
    </location>
</feature>
<accession>A0A090B8J4</accession>
<proteinExistence type="evidence at transcript level"/>
<dbReference type="AlphaFoldDB" id="A0A090B8J4"/>
<reference evidence="1" key="1">
    <citation type="journal article" date="2014" name="PLoS Pathog.">
        <title>Expression profiling during Arabidopsis/downy mildew interaction reveals a highly-expressed effector that attenuates responses to salicylic acid.</title>
        <authorList>
            <person name="Asai S."/>
            <person name="Rallapalli G."/>
            <person name="Piquerez S.J.M."/>
            <person name="Caillaud M.C."/>
            <person name="Furzer O.J."/>
            <person name="Ishaque N."/>
            <person name="Wirthmueller L."/>
            <person name="Fabro G."/>
            <person name="Shirasu K."/>
            <person name="Jones J.D.G."/>
        </authorList>
    </citation>
    <scope>NUCLEOTIDE SEQUENCE</scope>
    <source>
        <strain evidence="1">Emoy2</strain>
    </source>
</reference>
<gene>
    <name evidence="1" type="primary">HaRxLL51</name>
</gene>
<sequence>MKERADNMQRRLLVQSPDLFTTLRVALSVWMRLSVSPEDVFHMLPFPLTTSGVEAAGKTAKSAIVDHLISFWMEYVVNYRSPGHEFKDDQVVNVLRENGHEEAAKKYLHSVKDVPAS</sequence>
<name>A0A090B8J4_HYAAE</name>